<dbReference type="CDD" id="cd03784">
    <property type="entry name" value="GT1_Gtf-like"/>
    <property type="match status" value="1"/>
</dbReference>
<name>A0ABC8RTI6_9AQUA</name>
<protein>
    <recommendedName>
        <fullName evidence="5">UDP-glucose iridoid glucosyltransferase-like</fullName>
    </recommendedName>
</protein>
<evidence type="ECO:0000256" key="1">
    <source>
        <dbReference type="ARBA" id="ARBA00009995"/>
    </source>
</evidence>
<dbReference type="PANTHER" id="PTHR11926">
    <property type="entry name" value="GLUCOSYL/GLUCURONOSYL TRANSFERASES"/>
    <property type="match status" value="1"/>
</dbReference>
<dbReference type="InterPro" id="IPR002213">
    <property type="entry name" value="UDP_glucos_trans"/>
</dbReference>
<evidence type="ECO:0000313" key="3">
    <source>
        <dbReference type="EMBL" id="CAK9147431.1"/>
    </source>
</evidence>
<dbReference type="FunFam" id="3.40.50.2000:FF:000040">
    <property type="entry name" value="UDP-glycosyltransferase 76C1"/>
    <property type="match status" value="1"/>
</dbReference>
<dbReference type="AlphaFoldDB" id="A0ABC8RTI6"/>
<accession>A0ABC8RTI6</accession>
<evidence type="ECO:0000313" key="4">
    <source>
        <dbReference type="Proteomes" id="UP001642360"/>
    </source>
</evidence>
<evidence type="ECO:0000256" key="2">
    <source>
        <dbReference type="ARBA" id="ARBA00022679"/>
    </source>
</evidence>
<evidence type="ECO:0008006" key="5">
    <source>
        <dbReference type="Google" id="ProtNLM"/>
    </source>
</evidence>
<dbReference type="EMBL" id="CAUOFW020001680">
    <property type="protein sequence ID" value="CAK9147431.1"/>
    <property type="molecule type" value="Genomic_DNA"/>
</dbReference>
<gene>
    <name evidence="3" type="ORF">ILEXP_LOCUS15328</name>
</gene>
<comment type="similarity">
    <text evidence="1">Belongs to the UDP-glycosyltransferase family.</text>
</comment>
<keyword evidence="2" id="KW-0808">Transferase</keyword>
<dbReference type="Pfam" id="PF00201">
    <property type="entry name" value="UDPGT"/>
    <property type="match status" value="1"/>
</dbReference>
<dbReference type="SUPFAM" id="SSF53756">
    <property type="entry name" value="UDP-Glycosyltransferase/glycogen phosphorylase"/>
    <property type="match status" value="1"/>
</dbReference>
<proteinExistence type="inferred from homology"/>
<dbReference type="FunFam" id="3.40.50.2000:FF:000120">
    <property type="entry name" value="UDP-glycosyltransferase 76C1"/>
    <property type="match status" value="1"/>
</dbReference>
<sequence>MENQGTRRCRVVLVPPPFQGHITPMLQLGAILHSKGFSITVAHTEFNAPDSSKHPEFFFLPLSDNVSDIDSSFWNLLEVITAINVNCKEPLQRYLVQMMEKQEPHDQVCCIIYDSIMYFTDAVANHMKLPSIILRTTCAFNFVAWHATPRLLAEGYIPLPESLSNELLPGLHPLRSKDLPFTGTGELELLEELRKIRSSAAVVWNTVDFLEHSSLLQLQQQYQIPIFSIGPLHKMAPALTTSLLKEDTSCVAWLDKQAPNSVIYVSMGSLAMVDKKELTETAWGLANSDQPFLWVMRAGLVDGSDQCVDLLPKDLKEKIGERGHIVKWAPQKEVLAHRAVGGFWSHCGWNSTLESICEGVPMICRPGFSDQKVNSRFLTHIWRVGLEMENVVERRGIERAIRRLMVEKEGEEMRQRANELGQKFKFCVQKGGSSYNSLNDLEEFILSQSSSLPK</sequence>
<dbReference type="Gene3D" id="3.40.50.2000">
    <property type="entry name" value="Glycogen Phosphorylase B"/>
    <property type="match status" value="2"/>
</dbReference>
<dbReference type="Proteomes" id="UP001642360">
    <property type="component" value="Unassembled WGS sequence"/>
</dbReference>
<dbReference type="GO" id="GO:0035251">
    <property type="term" value="F:UDP-glucosyltransferase activity"/>
    <property type="evidence" value="ECO:0007669"/>
    <property type="project" value="UniProtKB-ARBA"/>
</dbReference>
<dbReference type="PANTHER" id="PTHR11926:SF1374">
    <property type="entry name" value="UDP-GLYCOSYLTRANSFERASE 76F1-RELATED"/>
    <property type="match status" value="1"/>
</dbReference>
<keyword evidence="4" id="KW-1185">Reference proteome</keyword>
<organism evidence="3 4">
    <name type="scientific">Ilex paraguariensis</name>
    <name type="common">yerba mate</name>
    <dbReference type="NCBI Taxonomy" id="185542"/>
    <lineage>
        <taxon>Eukaryota</taxon>
        <taxon>Viridiplantae</taxon>
        <taxon>Streptophyta</taxon>
        <taxon>Embryophyta</taxon>
        <taxon>Tracheophyta</taxon>
        <taxon>Spermatophyta</taxon>
        <taxon>Magnoliopsida</taxon>
        <taxon>eudicotyledons</taxon>
        <taxon>Gunneridae</taxon>
        <taxon>Pentapetalae</taxon>
        <taxon>asterids</taxon>
        <taxon>campanulids</taxon>
        <taxon>Aquifoliales</taxon>
        <taxon>Aquifoliaceae</taxon>
        <taxon>Ilex</taxon>
    </lineage>
</organism>
<reference evidence="3 4" key="1">
    <citation type="submission" date="2024-02" db="EMBL/GenBank/DDBJ databases">
        <authorList>
            <person name="Vignale AGUSTIN F."/>
            <person name="Sosa J E."/>
            <person name="Modenutti C."/>
        </authorList>
    </citation>
    <scope>NUCLEOTIDE SEQUENCE [LARGE SCALE GENOMIC DNA]</scope>
</reference>
<comment type="caution">
    <text evidence="3">The sequence shown here is derived from an EMBL/GenBank/DDBJ whole genome shotgun (WGS) entry which is preliminary data.</text>
</comment>